<proteinExistence type="predicted"/>
<dbReference type="InterPro" id="IPR014998">
    <property type="entry name" value="DUF1848"/>
</dbReference>
<organism evidence="1">
    <name type="scientific">Prosthecochloris aestuarii</name>
    <dbReference type="NCBI Taxonomy" id="1102"/>
    <lineage>
        <taxon>Bacteria</taxon>
        <taxon>Pseudomonadati</taxon>
        <taxon>Chlorobiota</taxon>
        <taxon>Chlorobiia</taxon>
        <taxon>Chlorobiales</taxon>
        <taxon>Chlorobiaceae</taxon>
        <taxon>Prosthecochloris</taxon>
    </lineage>
</organism>
<accession>A0A831SR20</accession>
<comment type="caution">
    <text evidence="1">The sequence shown here is derived from an EMBL/GenBank/DDBJ whole genome shotgun (WGS) entry which is preliminary data.</text>
</comment>
<sequence length="296" mass="33686">MALFDGFDGQVVSASRRTDIPAFYSQWFMHRVEAGYCRVANPLFPSQVRTVSLRPEDVAAFVFWSRYTRPLHPGLEQLARRGYRYLFLYTLTGYPAAIEPGLGDPGRQIEDFLALSRLAGSGRVIWRYDPVLLSPVTGLEWHRKNFEFLASRLAEGTDTVIITFLQVYRHLHTALDQESIRAPMPGEWLQLAVDFREIAQRYGIGVKSCGLRPGADLFEQGTCIDHRMLRKLFGLELPAGKDPGQPEVCLCIKSTDIGAYESCQHGCRYCYATRDFSRARRFFAKHDTLADMLSMQ</sequence>
<dbReference type="Proteomes" id="UP000886335">
    <property type="component" value="Unassembled WGS sequence"/>
</dbReference>
<dbReference type="EMBL" id="DSBW01000067">
    <property type="protein sequence ID" value="HED30630.1"/>
    <property type="molecule type" value="Genomic_DNA"/>
</dbReference>
<evidence type="ECO:0000313" key="1">
    <source>
        <dbReference type="EMBL" id="HED30630.1"/>
    </source>
</evidence>
<gene>
    <name evidence="1" type="ORF">ENN50_02840</name>
</gene>
<name>A0A831SR20_PROAE</name>
<protein>
    <submittedName>
        <fullName evidence="1">DUF1848 domain-containing protein</fullName>
    </submittedName>
</protein>
<dbReference type="AlphaFoldDB" id="A0A831SR20"/>
<reference evidence="1" key="1">
    <citation type="journal article" date="2020" name="mSystems">
        <title>Genome- and Community-Level Interaction Insights into Carbon Utilization and Element Cycling Functions of Hydrothermarchaeota in Hydrothermal Sediment.</title>
        <authorList>
            <person name="Zhou Z."/>
            <person name="Liu Y."/>
            <person name="Xu W."/>
            <person name="Pan J."/>
            <person name="Luo Z.H."/>
            <person name="Li M."/>
        </authorList>
    </citation>
    <scope>NUCLEOTIDE SEQUENCE [LARGE SCALE GENOMIC DNA]</scope>
    <source>
        <strain evidence="1">SpSt-1181</strain>
    </source>
</reference>
<dbReference type="Pfam" id="PF08902">
    <property type="entry name" value="DUF1848"/>
    <property type="match status" value="1"/>
</dbReference>